<dbReference type="GO" id="GO:0003677">
    <property type="term" value="F:DNA binding"/>
    <property type="evidence" value="ECO:0007669"/>
    <property type="project" value="UniProtKB-KW"/>
</dbReference>
<keyword evidence="4" id="KW-0804">Transcription</keyword>
<dbReference type="GO" id="GO:0045892">
    <property type="term" value="P:negative regulation of DNA-templated transcription"/>
    <property type="evidence" value="ECO:0007669"/>
    <property type="project" value="InterPro"/>
</dbReference>
<evidence type="ECO:0000256" key="3">
    <source>
        <dbReference type="ARBA" id="ARBA00023125"/>
    </source>
</evidence>
<dbReference type="InterPro" id="IPR036390">
    <property type="entry name" value="WH_DNA-bd_sf"/>
</dbReference>
<dbReference type="InterPro" id="IPR036388">
    <property type="entry name" value="WH-like_DNA-bd_sf"/>
</dbReference>
<dbReference type="InterPro" id="IPR005650">
    <property type="entry name" value="BlaI_family"/>
</dbReference>
<dbReference type="PIRSF" id="PIRSF019455">
    <property type="entry name" value="CopR_AtkY"/>
    <property type="match status" value="1"/>
</dbReference>
<keyword evidence="3" id="KW-0238">DNA-binding</keyword>
<accession>A0A1T5IA67</accession>
<dbReference type="Gene3D" id="1.10.10.10">
    <property type="entry name" value="Winged helix-like DNA-binding domain superfamily/Winged helix DNA-binding domain"/>
    <property type="match status" value="1"/>
</dbReference>
<evidence type="ECO:0000256" key="4">
    <source>
        <dbReference type="ARBA" id="ARBA00023163"/>
    </source>
</evidence>
<dbReference type="OrthoDB" id="9795583at2"/>
<dbReference type="RefSeq" id="WP_079488550.1">
    <property type="nucleotide sequence ID" value="NZ_FUZT01000001.1"/>
</dbReference>
<gene>
    <name evidence="5" type="ORF">SAMN02194393_00113</name>
</gene>
<sequence>MVEYRLTDMEGKFADIIWESEPIKSSELVKICKVEFNWKKSTTYTMLKRLEDKKIFQNKNSIVSALIKREDFYAQQSKLFVEENFEGSLPRFLAAFTRSKKLSHKEIDELQRLIMEHKEE</sequence>
<evidence type="ECO:0000313" key="6">
    <source>
        <dbReference type="Proteomes" id="UP000190285"/>
    </source>
</evidence>
<evidence type="ECO:0000256" key="2">
    <source>
        <dbReference type="ARBA" id="ARBA00023015"/>
    </source>
</evidence>
<name>A0A1T5IA67_9FIRM</name>
<protein>
    <submittedName>
        <fullName evidence="5">Predicted transcriptional regulator</fullName>
    </submittedName>
</protein>
<keyword evidence="2" id="KW-0805">Transcription regulation</keyword>
<keyword evidence="6" id="KW-1185">Reference proteome</keyword>
<reference evidence="5 6" key="1">
    <citation type="submission" date="2017-02" db="EMBL/GenBank/DDBJ databases">
        <authorList>
            <person name="Peterson S.W."/>
        </authorList>
    </citation>
    <scope>NUCLEOTIDE SEQUENCE [LARGE SCALE GENOMIC DNA]</scope>
    <source>
        <strain evidence="5 6">M1</strain>
    </source>
</reference>
<dbReference type="Pfam" id="PF03965">
    <property type="entry name" value="Penicillinase_R"/>
    <property type="match status" value="1"/>
</dbReference>
<dbReference type="EMBL" id="FUZT01000001">
    <property type="protein sequence ID" value="SKC36061.1"/>
    <property type="molecule type" value="Genomic_DNA"/>
</dbReference>
<proteinExistence type="inferred from homology"/>
<organism evidence="5 6">
    <name type="scientific">Maledivibacter halophilus</name>
    <dbReference type="NCBI Taxonomy" id="36842"/>
    <lineage>
        <taxon>Bacteria</taxon>
        <taxon>Bacillati</taxon>
        <taxon>Bacillota</taxon>
        <taxon>Clostridia</taxon>
        <taxon>Peptostreptococcales</taxon>
        <taxon>Caminicellaceae</taxon>
        <taxon>Maledivibacter</taxon>
    </lineage>
</organism>
<dbReference type="AlphaFoldDB" id="A0A1T5IA67"/>
<dbReference type="SUPFAM" id="SSF46785">
    <property type="entry name" value="Winged helix' DNA-binding domain"/>
    <property type="match status" value="1"/>
</dbReference>
<comment type="similarity">
    <text evidence="1">Belongs to the BlaI transcriptional regulatory family.</text>
</comment>
<evidence type="ECO:0000256" key="1">
    <source>
        <dbReference type="ARBA" id="ARBA00011046"/>
    </source>
</evidence>
<dbReference type="STRING" id="36842.SAMN02194393_00113"/>
<dbReference type="Proteomes" id="UP000190285">
    <property type="component" value="Unassembled WGS sequence"/>
</dbReference>
<dbReference type="Gene3D" id="1.10.4040.10">
    <property type="entry name" value="Penicillinase repressor domain"/>
    <property type="match status" value="1"/>
</dbReference>
<evidence type="ECO:0000313" key="5">
    <source>
        <dbReference type="EMBL" id="SKC36061.1"/>
    </source>
</evidence>